<evidence type="ECO:0000256" key="1">
    <source>
        <dbReference type="ARBA" id="ARBA00003134"/>
    </source>
</evidence>
<dbReference type="GO" id="GO:0070181">
    <property type="term" value="F:small ribosomal subunit rRNA binding"/>
    <property type="evidence" value="ECO:0007669"/>
    <property type="project" value="TreeGrafter"/>
</dbReference>
<sequence>MANIKSQIKRNRQNEKARLRNKAVKSSLKTAVRKFREAADQGNVDEAVALQRVASRQLDKAASKGVIHKNQAANRKSAIAQRVGELSAAK</sequence>
<dbReference type="GO" id="GO:0003735">
    <property type="term" value="F:structural constituent of ribosome"/>
    <property type="evidence" value="ECO:0007669"/>
    <property type="project" value="InterPro"/>
</dbReference>
<dbReference type="HAMAP" id="MF_00500">
    <property type="entry name" value="Ribosomal_bS20"/>
    <property type="match status" value="1"/>
</dbReference>
<dbReference type="GO" id="GO:0015935">
    <property type="term" value="C:small ribosomal subunit"/>
    <property type="evidence" value="ECO:0007669"/>
    <property type="project" value="TreeGrafter"/>
</dbReference>
<dbReference type="GO" id="GO:0006412">
    <property type="term" value="P:translation"/>
    <property type="evidence" value="ECO:0007669"/>
    <property type="project" value="UniProtKB-UniRule"/>
</dbReference>
<evidence type="ECO:0000256" key="8">
    <source>
        <dbReference type="HAMAP-Rule" id="MF_00500"/>
    </source>
</evidence>
<comment type="similarity">
    <text evidence="2 8">Belongs to the bacterial ribosomal protein bS20 family.</text>
</comment>
<evidence type="ECO:0000256" key="5">
    <source>
        <dbReference type="ARBA" id="ARBA00022980"/>
    </source>
</evidence>
<dbReference type="PANTHER" id="PTHR33398:SF1">
    <property type="entry name" value="SMALL RIBOSOMAL SUBUNIT PROTEIN BS20C"/>
    <property type="match status" value="1"/>
</dbReference>
<reference evidence="10 11" key="1">
    <citation type="submission" date="2020-08" db="EMBL/GenBank/DDBJ databases">
        <title>Sequencing the genomes of 1000 actinobacteria strains.</title>
        <authorList>
            <person name="Klenk H.-P."/>
        </authorList>
    </citation>
    <scope>NUCLEOTIDE SEQUENCE [LARGE SCALE GENOMIC DNA]</scope>
    <source>
        <strain evidence="10 11">DSM 43023</strain>
    </source>
</reference>
<evidence type="ECO:0000256" key="7">
    <source>
        <dbReference type="ARBA" id="ARBA00035136"/>
    </source>
</evidence>
<evidence type="ECO:0000313" key="10">
    <source>
        <dbReference type="EMBL" id="MBB4940811.1"/>
    </source>
</evidence>
<dbReference type="InterPro" id="IPR002583">
    <property type="entry name" value="Ribosomal_bS20"/>
</dbReference>
<keyword evidence="3 8" id="KW-0699">rRNA-binding</keyword>
<dbReference type="EMBL" id="JACHJU010000002">
    <property type="protein sequence ID" value="MBB4940811.1"/>
    <property type="molecule type" value="Genomic_DNA"/>
</dbReference>
<accession>A0A7W7S0Q2</accession>
<organism evidence="10 11">
    <name type="scientific">Streptosporangium album</name>
    <dbReference type="NCBI Taxonomy" id="47479"/>
    <lineage>
        <taxon>Bacteria</taxon>
        <taxon>Bacillati</taxon>
        <taxon>Actinomycetota</taxon>
        <taxon>Actinomycetes</taxon>
        <taxon>Streptosporangiales</taxon>
        <taxon>Streptosporangiaceae</taxon>
        <taxon>Streptosporangium</taxon>
    </lineage>
</organism>
<dbReference type="InterPro" id="IPR036510">
    <property type="entry name" value="Ribosomal_bS20_sf"/>
</dbReference>
<comment type="function">
    <text evidence="1 8">Binds directly to 16S ribosomal RNA.</text>
</comment>
<dbReference type="RefSeq" id="WP_184756966.1">
    <property type="nucleotide sequence ID" value="NZ_BAABEK010000005.1"/>
</dbReference>
<proteinExistence type="inferred from homology"/>
<dbReference type="AlphaFoldDB" id="A0A7W7S0Q2"/>
<dbReference type="GO" id="GO:0005829">
    <property type="term" value="C:cytosol"/>
    <property type="evidence" value="ECO:0007669"/>
    <property type="project" value="TreeGrafter"/>
</dbReference>
<protein>
    <recommendedName>
        <fullName evidence="7 8">Small ribosomal subunit protein bS20</fullName>
    </recommendedName>
</protein>
<dbReference type="NCBIfam" id="TIGR00029">
    <property type="entry name" value="S20"/>
    <property type="match status" value="1"/>
</dbReference>
<evidence type="ECO:0000256" key="4">
    <source>
        <dbReference type="ARBA" id="ARBA00022884"/>
    </source>
</evidence>
<evidence type="ECO:0000256" key="6">
    <source>
        <dbReference type="ARBA" id="ARBA00023274"/>
    </source>
</evidence>
<dbReference type="PANTHER" id="PTHR33398">
    <property type="entry name" value="30S RIBOSOMAL PROTEIN S20"/>
    <property type="match status" value="1"/>
</dbReference>
<evidence type="ECO:0000256" key="3">
    <source>
        <dbReference type="ARBA" id="ARBA00022730"/>
    </source>
</evidence>
<evidence type="ECO:0000313" key="11">
    <source>
        <dbReference type="Proteomes" id="UP000534286"/>
    </source>
</evidence>
<name>A0A7W7S0Q2_9ACTN</name>
<comment type="caution">
    <text evidence="10">The sequence shown here is derived from an EMBL/GenBank/DDBJ whole genome shotgun (WGS) entry which is preliminary data.</text>
</comment>
<dbReference type="SUPFAM" id="SSF46992">
    <property type="entry name" value="Ribosomal protein S20"/>
    <property type="match status" value="1"/>
</dbReference>
<evidence type="ECO:0000256" key="9">
    <source>
        <dbReference type="SAM" id="MobiDB-lite"/>
    </source>
</evidence>
<keyword evidence="6 8" id="KW-0687">Ribonucleoprotein</keyword>
<evidence type="ECO:0000256" key="2">
    <source>
        <dbReference type="ARBA" id="ARBA00007634"/>
    </source>
</evidence>
<dbReference type="Gene3D" id="1.20.58.110">
    <property type="entry name" value="Ribosomal protein S20"/>
    <property type="match status" value="1"/>
</dbReference>
<keyword evidence="4 8" id="KW-0694">RNA-binding</keyword>
<keyword evidence="5 8" id="KW-0689">Ribosomal protein</keyword>
<gene>
    <name evidence="8" type="primary">rpsT</name>
    <name evidence="10" type="ORF">FHR32_005188</name>
</gene>
<dbReference type="FunFam" id="1.20.58.110:FF:000001">
    <property type="entry name" value="30S ribosomal protein S20"/>
    <property type="match status" value="1"/>
</dbReference>
<dbReference type="Proteomes" id="UP000534286">
    <property type="component" value="Unassembled WGS sequence"/>
</dbReference>
<keyword evidence="11" id="KW-1185">Reference proteome</keyword>
<dbReference type="Pfam" id="PF01649">
    <property type="entry name" value="Ribosomal_S20p"/>
    <property type="match status" value="1"/>
</dbReference>
<feature type="region of interest" description="Disordered" evidence="9">
    <location>
        <begin position="1"/>
        <end position="27"/>
    </location>
</feature>